<feature type="compositionally biased region" description="Acidic residues" evidence="6">
    <location>
        <begin position="110"/>
        <end position="119"/>
    </location>
</feature>
<name>A0A1S4EYH9_AEDAE</name>
<dbReference type="PANTHER" id="PTHR22526:SF2">
    <property type="entry name" value="ANAPHASE PROMOTING COMPLEX C SUBUNIT 15, PSEUDOGENE-RELATED"/>
    <property type="match status" value="1"/>
</dbReference>
<dbReference type="Proteomes" id="UP000682892">
    <property type="component" value="Chromosome 3"/>
</dbReference>
<dbReference type="OrthoDB" id="6362917at2759"/>
<evidence type="ECO:0000256" key="4">
    <source>
        <dbReference type="ARBA" id="ARBA00022776"/>
    </source>
</evidence>
<dbReference type="HOGENOM" id="CLU_142923_1_0_1"/>
<reference evidence="7" key="2">
    <citation type="journal article" date="2007" name="Science">
        <title>Genome sequence of Aedes aegypti, a major arbovirus vector.</title>
        <authorList>
            <person name="Nene V."/>
            <person name="Wortman J.R."/>
            <person name="Lawson D."/>
            <person name="Haas B."/>
            <person name="Kodira C."/>
            <person name="Tu Z.J."/>
            <person name="Loftus B."/>
            <person name="Xi Z."/>
            <person name="Megy K."/>
            <person name="Grabherr M."/>
            <person name="Ren Q."/>
            <person name="Zdobnov E.M."/>
            <person name="Lobo N.F."/>
            <person name="Campbell K.S."/>
            <person name="Brown S.E."/>
            <person name="Bonaldo M.F."/>
            <person name="Zhu J."/>
            <person name="Sinkins S.P."/>
            <person name="Hogenkamp D.G."/>
            <person name="Amedeo P."/>
            <person name="Arensburger P."/>
            <person name="Atkinson P.W."/>
            <person name="Bidwell S."/>
            <person name="Biedler J."/>
            <person name="Birney E."/>
            <person name="Bruggner R.V."/>
            <person name="Costas J."/>
            <person name="Coy M.R."/>
            <person name="Crabtree J."/>
            <person name="Crawford M."/>
            <person name="Debruyn B."/>
            <person name="Decaprio D."/>
            <person name="Eiglmeier K."/>
            <person name="Eisenstadt E."/>
            <person name="El-Dorry H."/>
            <person name="Gelbart W.M."/>
            <person name="Gomes S.L."/>
            <person name="Hammond M."/>
            <person name="Hannick L.I."/>
            <person name="Hogan J.R."/>
            <person name="Holmes M.H."/>
            <person name="Jaffe D."/>
            <person name="Johnston J.S."/>
            <person name="Kennedy R.C."/>
            <person name="Koo H."/>
            <person name="Kravitz S."/>
            <person name="Kriventseva E.V."/>
            <person name="Kulp D."/>
            <person name="Labutti K."/>
            <person name="Lee E."/>
            <person name="Li S."/>
            <person name="Lovin D.D."/>
            <person name="Mao C."/>
            <person name="Mauceli E."/>
            <person name="Menck C.F."/>
            <person name="Miller J.R."/>
            <person name="Montgomery P."/>
            <person name="Mori A."/>
            <person name="Nascimento A.L."/>
            <person name="Naveira H.F."/>
            <person name="Nusbaum C."/>
            <person name="O'leary S."/>
            <person name="Orvis J."/>
            <person name="Pertea M."/>
            <person name="Quesneville H."/>
            <person name="Reidenbach K.R."/>
            <person name="Rogers Y.H."/>
            <person name="Roth C.W."/>
            <person name="Schneider J.R."/>
            <person name="Schatz M."/>
            <person name="Shumway M."/>
            <person name="Stanke M."/>
            <person name="Stinson E.O."/>
            <person name="Tubio J.M."/>
            <person name="Vanzee J.P."/>
            <person name="Verjovski-Almeida S."/>
            <person name="Werner D."/>
            <person name="White O."/>
            <person name="Wyder S."/>
            <person name="Zeng Q."/>
            <person name="Zhao Q."/>
            <person name="Zhao Y."/>
            <person name="Hill C.A."/>
            <person name="Raikhel A.S."/>
            <person name="Soares M.B."/>
            <person name="Knudson D.L."/>
            <person name="Lee N.H."/>
            <person name="Galagan J."/>
            <person name="Salzberg S.L."/>
            <person name="Paulsen I.T."/>
            <person name="Dimopoulos G."/>
            <person name="Collins F.H."/>
            <person name="Birren B."/>
            <person name="Fraser-Liggett C.M."/>
            <person name="Severson D.W."/>
        </authorList>
    </citation>
    <scope>NUCLEOTIDE SEQUENCE [LARGE SCALE GENOMIC DNA]</scope>
    <source>
        <strain evidence="7">Liverpool</strain>
    </source>
</reference>
<keyword evidence="5" id="KW-0131">Cell cycle</keyword>
<dbReference type="OMA" id="LWFNADR"/>
<comment type="similarity">
    <text evidence="2">Belongs to the APC15 family.</text>
</comment>
<dbReference type="EMBL" id="CH477215">
    <property type="protein sequence ID" value="EAT47565.1"/>
    <property type="molecule type" value="Genomic_DNA"/>
</dbReference>
<dbReference type="KEGG" id="aag:5570089"/>
<accession>A0A1S4EYH9</accession>
<evidence type="ECO:0000256" key="6">
    <source>
        <dbReference type="SAM" id="MobiDB-lite"/>
    </source>
</evidence>
<keyword evidence="4" id="KW-0498">Mitosis</keyword>
<proteinExistence type="inferred from homology"/>
<reference evidence="7" key="1">
    <citation type="submission" date="2005-10" db="EMBL/GenBank/DDBJ databases">
        <authorList>
            <person name="Loftus B.J."/>
            <person name="Nene V.M."/>
            <person name="Hannick L.I."/>
            <person name="Bidwell S."/>
            <person name="Haas B."/>
            <person name="Amedeo P."/>
            <person name="Orvis J."/>
            <person name="Wortman J.R."/>
            <person name="White O.R."/>
            <person name="Salzberg S."/>
            <person name="Shumway M."/>
            <person name="Koo H."/>
            <person name="Zhao Y."/>
            <person name="Holmes M."/>
            <person name="Miller J."/>
            <person name="Schatz M."/>
            <person name="Pop M."/>
            <person name="Pai G."/>
            <person name="Utterback T."/>
            <person name="Rogers Y.-H."/>
            <person name="Kravitz S."/>
            <person name="Fraser C.M."/>
        </authorList>
    </citation>
    <scope>NUCLEOTIDE SEQUENCE</scope>
    <source>
        <strain evidence="7">Liverpool</strain>
    </source>
</reference>
<organism evidence="7 8">
    <name type="scientific">Aedes aegypti</name>
    <name type="common">Yellowfever mosquito</name>
    <name type="synonym">Culex aegypti</name>
    <dbReference type="NCBI Taxonomy" id="7159"/>
    <lineage>
        <taxon>Eukaryota</taxon>
        <taxon>Metazoa</taxon>
        <taxon>Ecdysozoa</taxon>
        <taxon>Arthropoda</taxon>
        <taxon>Hexapoda</taxon>
        <taxon>Insecta</taxon>
        <taxon>Pterygota</taxon>
        <taxon>Neoptera</taxon>
        <taxon>Endopterygota</taxon>
        <taxon>Diptera</taxon>
        <taxon>Nematocera</taxon>
        <taxon>Culicoidea</taxon>
        <taxon>Culicidae</taxon>
        <taxon>Culicinae</taxon>
        <taxon>Aedini</taxon>
        <taxon>Aedes</taxon>
        <taxon>Stegomyia</taxon>
    </lineage>
</organism>
<dbReference type="Pfam" id="PF15243">
    <property type="entry name" value="ANAPC15"/>
    <property type="match status" value="1"/>
</dbReference>
<feature type="compositionally biased region" description="Acidic residues" evidence="6">
    <location>
        <begin position="65"/>
        <end position="91"/>
    </location>
</feature>
<dbReference type="GO" id="GO:0051301">
    <property type="term" value="P:cell division"/>
    <property type="evidence" value="ECO:0007669"/>
    <property type="project" value="UniProtKB-KW"/>
</dbReference>
<evidence type="ECO:0000313" key="8">
    <source>
        <dbReference type="Proteomes" id="UP000682892"/>
    </source>
</evidence>
<dbReference type="PANTHER" id="PTHR22526">
    <property type="entry name" value="ANAPHASE PROMOTING COMPLEX C SUBUNIT 15, PSEUDOGENE-RELATED"/>
    <property type="match status" value="1"/>
</dbReference>
<reference evidence="7" key="3">
    <citation type="submission" date="2012-09" db="EMBL/GenBank/DDBJ databases">
        <authorList>
            <consortium name="VectorBase"/>
        </authorList>
    </citation>
    <scope>NUCLEOTIDE SEQUENCE</scope>
    <source>
        <strain evidence="7">Liverpool</strain>
    </source>
</reference>
<sequence>MLPFFPSLRPAVANSLWFAVDECCDEDAEVNAMETENQEWINRIQQIGADLVPIGKHVNEHTDNMDSEDEDANDESDDSDNSDEEDEDMDDINAARANDRIVMETAYGNTDDEIQPNDL</sequence>
<comment type="pathway">
    <text evidence="1">Protein modification; protein ubiquitination.</text>
</comment>
<evidence type="ECO:0000256" key="3">
    <source>
        <dbReference type="ARBA" id="ARBA00022618"/>
    </source>
</evidence>
<dbReference type="GO" id="GO:0005680">
    <property type="term" value="C:anaphase-promoting complex"/>
    <property type="evidence" value="ECO:0007669"/>
    <property type="project" value="InterPro"/>
</dbReference>
<evidence type="ECO:0000256" key="1">
    <source>
        <dbReference type="ARBA" id="ARBA00004906"/>
    </source>
</evidence>
<evidence type="ECO:0000256" key="2">
    <source>
        <dbReference type="ARBA" id="ARBA00009618"/>
    </source>
</evidence>
<evidence type="ECO:0000256" key="5">
    <source>
        <dbReference type="ARBA" id="ARBA00023306"/>
    </source>
</evidence>
<dbReference type="InterPro" id="IPR026182">
    <property type="entry name" value="ANAPC15"/>
</dbReference>
<dbReference type="AlphaFoldDB" id="A0A1S4EYH9"/>
<protein>
    <submittedName>
        <fullName evidence="7">AAEL001341-PA</fullName>
    </submittedName>
</protein>
<evidence type="ECO:0000313" key="7">
    <source>
        <dbReference type="EMBL" id="EAT47565.1"/>
    </source>
</evidence>
<gene>
    <name evidence="7" type="ORF">AaeL_AAEL001341</name>
</gene>
<feature type="region of interest" description="Disordered" evidence="6">
    <location>
        <begin position="54"/>
        <end position="119"/>
    </location>
</feature>
<dbReference type="GO" id="GO:0090266">
    <property type="term" value="P:regulation of mitotic cell cycle spindle assembly checkpoint"/>
    <property type="evidence" value="ECO:0007669"/>
    <property type="project" value="InterPro"/>
</dbReference>
<keyword evidence="3" id="KW-0132">Cell division</keyword>